<evidence type="ECO:0000313" key="2">
    <source>
        <dbReference type="Proteomes" id="UP000308092"/>
    </source>
</evidence>
<keyword evidence="2" id="KW-1185">Reference proteome</keyword>
<accession>A0A4S3JXK9</accession>
<dbReference type="Proteomes" id="UP000308092">
    <property type="component" value="Unassembled WGS sequence"/>
</dbReference>
<dbReference type="VEuPathDB" id="FungiDB:EYZ11_000175"/>
<dbReference type="AlphaFoldDB" id="A0A4S3JXK9"/>
<dbReference type="EMBL" id="SOSA01000003">
    <property type="protein sequence ID" value="THD00282.1"/>
    <property type="molecule type" value="Genomic_DNA"/>
</dbReference>
<gene>
    <name evidence="1" type="ORF">EYZ11_000175</name>
</gene>
<proteinExistence type="predicted"/>
<comment type="caution">
    <text evidence="1">The sequence shown here is derived from an EMBL/GenBank/DDBJ whole genome shotgun (WGS) entry which is preliminary data.</text>
</comment>
<name>A0A4S3JXK9_9EURO</name>
<protein>
    <submittedName>
        <fullName evidence="1">Uncharacterized protein</fullName>
    </submittedName>
</protein>
<organism evidence="1 2">
    <name type="scientific">Aspergillus tanneri</name>
    <dbReference type="NCBI Taxonomy" id="1220188"/>
    <lineage>
        <taxon>Eukaryota</taxon>
        <taxon>Fungi</taxon>
        <taxon>Dikarya</taxon>
        <taxon>Ascomycota</taxon>
        <taxon>Pezizomycotina</taxon>
        <taxon>Eurotiomycetes</taxon>
        <taxon>Eurotiomycetidae</taxon>
        <taxon>Eurotiales</taxon>
        <taxon>Aspergillaceae</taxon>
        <taxon>Aspergillus</taxon>
        <taxon>Aspergillus subgen. Circumdati</taxon>
    </lineage>
</organism>
<evidence type="ECO:0000313" key="1">
    <source>
        <dbReference type="EMBL" id="THD00282.1"/>
    </source>
</evidence>
<sequence>MAHQGLRYDSLARVRAGAACQVHTDKMKSVTSGKQMVRLSLWPGLCEDTEGGKQGFEPKLVWGVEPTGT</sequence>
<reference evidence="1 2" key="1">
    <citation type="submission" date="2019-03" db="EMBL/GenBank/DDBJ databases">
        <title>The genome sequence of a newly discovered highly antifungal drug resistant Aspergillus species, Aspergillus tanneri NIH 1004.</title>
        <authorList>
            <person name="Mounaud S."/>
            <person name="Singh I."/>
            <person name="Joardar V."/>
            <person name="Pakala S."/>
            <person name="Pakala S."/>
            <person name="Venepally P."/>
            <person name="Hoover J."/>
            <person name="Nierman W."/>
            <person name="Chung J."/>
            <person name="Losada L."/>
        </authorList>
    </citation>
    <scope>NUCLEOTIDE SEQUENCE [LARGE SCALE GENOMIC DNA]</scope>
    <source>
        <strain evidence="1 2">NIH1004</strain>
    </source>
</reference>